<protein>
    <recommendedName>
        <fullName evidence="3">AAA+ ATPase domain-containing protein</fullName>
    </recommendedName>
</protein>
<dbReference type="EMBL" id="BAAABY010000009">
    <property type="protein sequence ID" value="GAA0449957.1"/>
    <property type="molecule type" value="Genomic_DNA"/>
</dbReference>
<name>A0ABN0ZJS4_9ACTN</name>
<dbReference type="SUPFAM" id="SSF52540">
    <property type="entry name" value="P-loop containing nucleoside triphosphate hydrolases"/>
    <property type="match status" value="1"/>
</dbReference>
<dbReference type="InterPro" id="IPR027417">
    <property type="entry name" value="P-loop_NTPase"/>
</dbReference>
<proteinExistence type="predicted"/>
<reference evidence="1 2" key="1">
    <citation type="journal article" date="2019" name="Int. J. Syst. Evol. Microbiol.">
        <title>The Global Catalogue of Microorganisms (GCM) 10K type strain sequencing project: providing services to taxonomists for standard genome sequencing and annotation.</title>
        <authorList>
            <consortium name="The Broad Institute Genomics Platform"/>
            <consortium name="The Broad Institute Genome Sequencing Center for Infectious Disease"/>
            <person name="Wu L."/>
            <person name="Ma J."/>
        </authorList>
    </citation>
    <scope>NUCLEOTIDE SEQUENCE [LARGE SCALE GENOMIC DNA]</scope>
    <source>
        <strain evidence="1 2">JCM 4805</strain>
    </source>
</reference>
<accession>A0ABN0ZJS4</accession>
<dbReference type="RefSeq" id="WP_346093638.1">
    <property type="nucleotide sequence ID" value="NZ_BAAABY010000009.1"/>
</dbReference>
<dbReference type="Proteomes" id="UP001500909">
    <property type="component" value="Unassembled WGS sequence"/>
</dbReference>
<evidence type="ECO:0000313" key="2">
    <source>
        <dbReference type="Proteomes" id="UP001500909"/>
    </source>
</evidence>
<organism evidence="1 2">
    <name type="scientific">Streptomyces olivaceiscleroticus</name>
    <dbReference type="NCBI Taxonomy" id="68245"/>
    <lineage>
        <taxon>Bacteria</taxon>
        <taxon>Bacillati</taxon>
        <taxon>Actinomycetota</taxon>
        <taxon>Actinomycetes</taxon>
        <taxon>Kitasatosporales</taxon>
        <taxon>Streptomycetaceae</taxon>
        <taxon>Streptomyces</taxon>
    </lineage>
</organism>
<evidence type="ECO:0000313" key="1">
    <source>
        <dbReference type="EMBL" id="GAA0449957.1"/>
    </source>
</evidence>
<keyword evidence="2" id="KW-1185">Reference proteome</keyword>
<evidence type="ECO:0008006" key="3">
    <source>
        <dbReference type="Google" id="ProtNLM"/>
    </source>
</evidence>
<sequence>MAVPREHPQGIKDVVRLFQECRTRQEGARELPVITLLGRRGSGKTTSLKWLGYLASNRPNAFYDFASAVPKRPHEVAARLALGLSYRLPRQPAVHFPRLALGLLVARAELTLDSADTRRVRAELKRALRQAKESTEAYERANGVVEGVSLLQDLNVLQLPGLNLVLKLVQFGLPRLPVTMMWRSGLTWYADSPNRPVDALMKLNELARSEATADVEEVDRLLCGAFLEDLRDHYARHARDRECVVLLDNIDATQGRKFLDLLVRIREVNASSGREHDPLLVVATAANARSVPGPYAPDFPAELRIRAPEEASYADWKDSIPQPASTTKWHWYPVQLRDLTEPEVTTLAEQAASAVVHATPLIHRLSYGHPWSARALLDATYAIVVERGGGAAELRHILEYSPPVPGLPEDATAGEAATGADASLALDEAARHYLLRDLSEGQRSALVVCSAARAFESAVDAGILEEYDQLTKDTLRRDIDARLWLIPPVPEDANTRGGQGSGYLEHCREQAESRPKAVLHPWLRLVLLQALGRYEPDGPSGWVTTHTALRDWHGQEEQTQQHRLDSLYHSLALHDLNKVVAYLAGRFTALPGTDQWLYELYAVTAAPMHLPVAPRERGEPEATPSDRVRDLARRLAPAALEEHWSLTMLVTALWLAADPRNRVANSTPELNSTIAAMFHRLTALPHSSAAGLLREAERYEPRP</sequence>
<comment type="caution">
    <text evidence="1">The sequence shown here is derived from an EMBL/GenBank/DDBJ whole genome shotgun (WGS) entry which is preliminary data.</text>
</comment>
<gene>
    <name evidence="1" type="ORF">GCM10010361_12530</name>
</gene>